<accession>G5JLD4</accession>
<evidence type="ECO:0000256" key="13">
    <source>
        <dbReference type="SAM" id="Phobius"/>
    </source>
</evidence>
<feature type="domain" description="Cell envelope-related transcriptional attenuator" evidence="14">
    <location>
        <begin position="99"/>
        <end position="242"/>
    </location>
</feature>
<feature type="transmembrane region" description="Helical" evidence="13">
    <location>
        <begin position="32"/>
        <end position="51"/>
    </location>
</feature>
<keyword evidence="7" id="KW-0805">Transcription regulation</keyword>
<dbReference type="OrthoDB" id="9782542at2"/>
<evidence type="ECO:0000256" key="7">
    <source>
        <dbReference type="ARBA" id="ARBA00023015"/>
    </source>
</evidence>
<evidence type="ECO:0000256" key="4">
    <source>
        <dbReference type="ARBA" id="ARBA00022692"/>
    </source>
</evidence>
<comment type="subcellular location">
    <subcellularLocation>
        <location evidence="1">Cell membrane</location>
        <topology evidence="1">Single-pass type II membrane protein</topology>
    </subcellularLocation>
</comment>
<feature type="region of interest" description="Disordered" evidence="12">
    <location>
        <begin position="1"/>
        <end position="23"/>
    </location>
</feature>
<gene>
    <name evidence="15" type="ORF">SS7213T_11505</name>
</gene>
<dbReference type="GO" id="GO:0005886">
    <property type="term" value="C:plasma membrane"/>
    <property type="evidence" value="ECO:0007669"/>
    <property type="project" value="UniProtKB-SubCell"/>
</dbReference>
<proteinExistence type="inferred from homology"/>
<keyword evidence="16" id="KW-1185">Reference proteome</keyword>
<evidence type="ECO:0000256" key="12">
    <source>
        <dbReference type="SAM" id="MobiDB-lite"/>
    </source>
</evidence>
<keyword evidence="3" id="KW-1003">Cell membrane</keyword>
<keyword evidence="6 13" id="KW-1133">Transmembrane helix</keyword>
<evidence type="ECO:0000256" key="6">
    <source>
        <dbReference type="ARBA" id="ARBA00022989"/>
    </source>
</evidence>
<evidence type="ECO:0000256" key="9">
    <source>
        <dbReference type="ARBA" id="ARBA00023163"/>
    </source>
</evidence>
<dbReference type="NCBIfam" id="TIGR00350">
    <property type="entry name" value="lytR_cpsA_psr"/>
    <property type="match status" value="1"/>
</dbReference>
<evidence type="ECO:0000256" key="3">
    <source>
        <dbReference type="ARBA" id="ARBA00022475"/>
    </source>
</evidence>
<evidence type="ECO:0000256" key="5">
    <source>
        <dbReference type="ARBA" id="ARBA00022968"/>
    </source>
</evidence>
<comment type="caution">
    <text evidence="15">The sequence shown here is derived from an EMBL/GenBank/DDBJ whole genome shotgun (WGS) entry which is preliminary data.</text>
</comment>
<dbReference type="InterPro" id="IPR050922">
    <property type="entry name" value="LytR/CpsA/Psr_CW_biosynth"/>
</dbReference>
<dbReference type="Proteomes" id="UP000005413">
    <property type="component" value="Unassembled WGS sequence"/>
</dbReference>
<feature type="compositionally biased region" description="Basic and acidic residues" evidence="12">
    <location>
        <begin position="1"/>
        <end position="15"/>
    </location>
</feature>
<dbReference type="Gene3D" id="3.40.630.190">
    <property type="entry name" value="LCP protein"/>
    <property type="match status" value="1"/>
</dbReference>
<evidence type="ECO:0000256" key="1">
    <source>
        <dbReference type="ARBA" id="ARBA00004401"/>
    </source>
</evidence>
<evidence type="ECO:0000259" key="14">
    <source>
        <dbReference type="Pfam" id="PF03816"/>
    </source>
</evidence>
<evidence type="ECO:0000313" key="16">
    <source>
        <dbReference type="Proteomes" id="UP000005413"/>
    </source>
</evidence>
<dbReference type="EMBL" id="AEUN01000516">
    <property type="protein sequence ID" value="EHJ07004.1"/>
    <property type="molecule type" value="Genomic_DNA"/>
</dbReference>
<sequence>MEKENNDNEYRRQDEQNNLTSRRTKKKKVRKLPIIILIIVVILIALIVYVIHSYNSGIEYAEKHAKDTKVHQFNGPVKNDGKISILVLGADKAQGGQSRTDSIMVVQYDYINKKMKMMSVMRDIYADIPGYGQHKINSAYTLGGPELLRKTLDKNLGINPEYYAVVDFTGFEKMIDELMPNGVPINVEKDMSKNIGVSLKKGQHNLNGKELLGYARFRHDPEGDFGRVRRQQQVMQTLRKELVNFRTVVKLPKVAGILRGYVNTSMPNSAIFQTGLSFGVRGDKDVKSLTVPIKNSYEDLNTNTDGSALKIDKDTNKKAIKEFLSKE</sequence>
<keyword evidence="5" id="KW-0735">Signal-anchor</keyword>
<dbReference type="AlphaFoldDB" id="G5JLD4"/>
<dbReference type="PANTHER" id="PTHR33392:SF8">
    <property type="entry name" value="REGULATORY PROTEIN MSRR"/>
    <property type="match status" value="1"/>
</dbReference>
<evidence type="ECO:0000256" key="11">
    <source>
        <dbReference type="ARBA" id="ARBA00040752"/>
    </source>
</evidence>
<keyword evidence="8 13" id="KW-0472">Membrane</keyword>
<dbReference type="InterPro" id="IPR004474">
    <property type="entry name" value="LytR_CpsA_psr"/>
</dbReference>
<name>G5JLD4_9STAP</name>
<keyword evidence="9" id="KW-0804">Transcription</keyword>
<evidence type="ECO:0000256" key="10">
    <source>
        <dbReference type="ARBA" id="ARBA00037178"/>
    </source>
</evidence>
<comment type="function">
    <text evidence="10">Involved in SarA attenuation. Affects resistance to oxacillin and teicoplanin, as well as the synthesis of virulence factors.</text>
</comment>
<dbReference type="PANTHER" id="PTHR33392">
    <property type="entry name" value="POLYISOPRENYL-TEICHOIC ACID--PEPTIDOGLYCAN TEICHOIC ACID TRANSFERASE TAGU"/>
    <property type="match status" value="1"/>
</dbReference>
<evidence type="ECO:0000313" key="15">
    <source>
        <dbReference type="EMBL" id="EHJ07004.1"/>
    </source>
</evidence>
<dbReference type="PATRIC" id="fig|911238.3.peg.2032"/>
<dbReference type="Pfam" id="PF03816">
    <property type="entry name" value="LytR_cpsA_psr"/>
    <property type="match status" value="1"/>
</dbReference>
<evidence type="ECO:0000256" key="8">
    <source>
        <dbReference type="ARBA" id="ARBA00023136"/>
    </source>
</evidence>
<keyword evidence="4 13" id="KW-0812">Transmembrane</keyword>
<evidence type="ECO:0000256" key="2">
    <source>
        <dbReference type="ARBA" id="ARBA00006068"/>
    </source>
</evidence>
<reference evidence="15 16" key="1">
    <citation type="journal article" date="2012" name="BMC Genomics">
        <title>Comparative genomic analysis of the genus Staphylococcus including Staphylococcus aureus and its newly described sister species Staphylococcus simiae.</title>
        <authorList>
            <person name="Suzuki H."/>
            <person name="Lefebure T."/>
            <person name="Pavinski Bitar P."/>
            <person name="Stanhope M.J."/>
        </authorList>
    </citation>
    <scope>NUCLEOTIDE SEQUENCE [LARGE SCALE GENOMIC DNA]</scope>
    <source>
        <strain evidence="15 16">CCM 7213</strain>
    </source>
</reference>
<dbReference type="RefSeq" id="WP_002464984.1">
    <property type="nucleotide sequence ID" value="NZ_AEUN01000516.1"/>
</dbReference>
<comment type="similarity">
    <text evidence="2">Belongs to the LytR/CpsA/Psr (LCP) family.</text>
</comment>
<organism evidence="15 16">
    <name type="scientific">Staphylococcus simiae CCM 7213 = CCUG 51256</name>
    <dbReference type="NCBI Taxonomy" id="911238"/>
    <lineage>
        <taxon>Bacteria</taxon>
        <taxon>Bacillati</taxon>
        <taxon>Bacillota</taxon>
        <taxon>Bacilli</taxon>
        <taxon>Bacillales</taxon>
        <taxon>Staphylococcaceae</taxon>
        <taxon>Staphylococcus</taxon>
    </lineage>
</organism>
<protein>
    <recommendedName>
        <fullName evidence="11">Regulatory protein MsrR</fullName>
    </recommendedName>
</protein>